<protein>
    <recommendedName>
        <fullName evidence="1">non-specific serine/threonine protein kinase</fullName>
        <ecNumber evidence="1">2.7.11.1</ecNumber>
    </recommendedName>
</protein>
<evidence type="ECO:0000256" key="2">
    <source>
        <dbReference type="ARBA" id="ARBA00022527"/>
    </source>
</evidence>
<dbReference type="GO" id="GO:0004674">
    <property type="term" value="F:protein serine/threonine kinase activity"/>
    <property type="evidence" value="ECO:0007669"/>
    <property type="project" value="UniProtKB-KW"/>
</dbReference>
<keyword evidence="5 10" id="KW-0418">Kinase</keyword>
<evidence type="ECO:0000313" key="11">
    <source>
        <dbReference type="Proteomes" id="UP001147700"/>
    </source>
</evidence>
<feature type="compositionally biased region" description="Gly residues" evidence="8">
    <location>
        <begin position="336"/>
        <end position="345"/>
    </location>
</feature>
<dbReference type="InterPro" id="IPR008271">
    <property type="entry name" value="Ser/Thr_kinase_AS"/>
</dbReference>
<name>A0ABT4RNY4_9ACTN</name>
<dbReference type="PANTHER" id="PTHR43289:SF6">
    <property type="entry name" value="SERINE_THREONINE-PROTEIN KINASE NEKL-3"/>
    <property type="match status" value="1"/>
</dbReference>
<keyword evidence="4 7" id="KW-0547">Nucleotide-binding</keyword>
<dbReference type="EMBL" id="JAPCID010000037">
    <property type="protein sequence ID" value="MDA0140273.1"/>
    <property type="molecule type" value="Genomic_DNA"/>
</dbReference>
<evidence type="ECO:0000256" key="6">
    <source>
        <dbReference type="ARBA" id="ARBA00022840"/>
    </source>
</evidence>
<dbReference type="PANTHER" id="PTHR43289">
    <property type="entry name" value="MITOGEN-ACTIVATED PROTEIN KINASE KINASE KINASE 20-RELATED"/>
    <property type="match status" value="1"/>
</dbReference>
<dbReference type="InterPro" id="IPR000719">
    <property type="entry name" value="Prot_kinase_dom"/>
</dbReference>
<evidence type="ECO:0000256" key="3">
    <source>
        <dbReference type="ARBA" id="ARBA00022679"/>
    </source>
</evidence>
<proteinExistence type="predicted"/>
<dbReference type="RefSeq" id="WP_270006613.1">
    <property type="nucleotide sequence ID" value="NZ_JAPCID010000037.1"/>
</dbReference>
<feature type="binding site" evidence="7">
    <location>
        <position position="42"/>
    </location>
    <ligand>
        <name>ATP</name>
        <dbReference type="ChEBI" id="CHEBI:30616"/>
    </ligand>
</feature>
<dbReference type="Pfam" id="PF00069">
    <property type="entry name" value="Pkinase"/>
    <property type="match status" value="1"/>
</dbReference>
<feature type="non-terminal residue" evidence="10">
    <location>
        <position position="345"/>
    </location>
</feature>
<reference evidence="10" key="1">
    <citation type="submission" date="2022-10" db="EMBL/GenBank/DDBJ databases">
        <title>The WGS of Solirubrobacter sp. CPCC 204708.</title>
        <authorList>
            <person name="Jiang Z."/>
        </authorList>
    </citation>
    <scope>NUCLEOTIDE SEQUENCE</scope>
    <source>
        <strain evidence="10">CPCC 204708</strain>
    </source>
</reference>
<evidence type="ECO:0000313" key="10">
    <source>
        <dbReference type="EMBL" id="MDA0140273.1"/>
    </source>
</evidence>
<feature type="region of interest" description="Disordered" evidence="8">
    <location>
        <begin position="288"/>
        <end position="345"/>
    </location>
</feature>
<evidence type="ECO:0000259" key="9">
    <source>
        <dbReference type="PROSITE" id="PS50011"/>
    </source>
</evidence>
<evidence type="ECO:0000256" key="5">
    <source>
        <dbReference type="ARBA" id="ARBA00022777"/>
    </source>
</evidence>
<dbReference type="InterPro" id="IPR011009">
    <property type="entry name" value="Kinase-like_dom_sf"/>
</dbReference>
<dbReference type="Gene3D" id="3.30.200.20">
    <property type="entry name" value="Phosphorylase Kinase, domain 1"/>
    <property type="match status" value="1"/>
</dbReference>
<dbReference type="SMART" id="SM00220">
    <property type="entry name" value="S_TKc"/>
    <property type="match status" value="1"/>
</dbReference>
<keyword evidence="3" id="KW-0808">Transferase</keyword>
<evidence type="ECO:0000256" key="8">
    <source>
        <dbReference type="SAM" id="MobiDB-lite"/>
    </source>
</evidence>
<dbReference type="PROSITE" id="PS50011">
    <property type="entry name" value="PROTEIN_KINASE_DOM"/>
    <property type="match status" value="1"/>
</dbReference>
<keyword evidence="6 7" id="KW-0067">ATP-binding</keyword>
<evidence type="ECO:0000256" key="1">
    <source>
        <dbReference type="ARBA" id="ARBA00012513"/>
    </source>
</evidence>
<dbReference type="SUPFAM" id="SSF56112">
    <property type="entry name" value="Protein kinase-like (PK-like)"/>
    <property type="match status" value="1"/>
</dbReference>
<dbReference type="InterPro" id="IPR017441">
    <property type="entry name" value="Protein_kinase_ATP_BS"/>
</dbReference>
<dbReference type="CDD" id="cd14014">
    <property type="entry name" value="STKc_PknB_like"/>
    <property type="match status" value="1"/>
</dbReference>
<sequence>MGDLAPGMVVAGYRIEALIGRGGMGVVYAARQTGLDRVAALKVIAPELLDDPQVRERFLAEARAAASVDHANVIPVYDAGEADGVAYIAMRLVGGEDLRSLVRRRGPLEPDAAAEIVVQAGAALDAIHRAGFVHRDVKPANLLVDDEEHVYLTDFGLAKAVLTRTGGTRTGQWVGTLDYVAPEQIRGGRIDARADVYALGGVLHYALTGRVPFEREGDEAKLWAQLSAPPPQPSALRRGLRRSFDGVVARAMAKVPGERYPSAGDLGRAARAAVRGRAAAEPERMVARGAAAPGEAQTEPGIAAEASTRTARPVPATGEGGARRRWLAARRSAAGGARGSGGGAP</sequence>
<evidence type="ECO:0000256" key="7">
    <source>
        <dbReference type="PROSITE-ProRule" id="PRU10141"/>
    </source>
</evidence>
<dbReference type="PROSITE" id="PS00108">
    <property type="entry name" value="PROTEIN_KINASE_ST"/>
    <property type="match status" value="1"/>
</dbReference>
<gene>
    <name evidence="10" type="ORF">OJ962_22430</name>
</gene>
<feature type="domain" description="Protein kinase" evidence="9">
    <location>
        <begin position="13"/>
        <end position="274"/>
    </location>
</feature>
<dbReference type="EC" id="2.7.11.1" evidence="1"/>
<keyword evidence="11" id="KW-1185">Reference proteome</keyword>
<organism evidence="10 11">
    <name type="scientific">Solirubrobacter deserti</name>
    <dbReference type="NCBI Taxonomy" id="2282478"/>
    <lineage>
        <taxon>Bacteria</taxon>
        <taxon>Bacillati</taxon>
        <taxon>Actinomycetota</taxon>
        <taxon>Thermoleophilia</taxon>
        <taxon>Solirubrobacterales</taxon>
        <taxon>Solirubrobacteraceae</taxon>
        <taxon>Solirubrobacter</taxon>
    </lineage>
</organism>
<evidence type="ECO:0000256" key="4">
    <source>
        <dbReference type="ARBA" id="ARBA00022741"/>
    </source>
</evidence>
<dbReference type="PROSITE" id="PS00107">
    <property type="entry name" value="PROTEIN_KINASE_ATP"/>
    <property type="match status" value="1"/>
</dbReference>
<comment type="caution">
    <text evidence="10">The sequence shown here is derived from an EMBL/GenBank/DDBJ whole genome shotgun (WGS) entry which is preliminary data.</text>
</comment>
<dbReference type="Gene3D" id="1.10.510.10">
    <property type="entry name" value="Transferase(Phosphotransferase) domain 1"/>
    <property type="match status" value="1"/>
</dbReference>
<dbReference type="Proteomes" id="UP001147700">
    <property type="component" value="Unassembled WGS sequence"/>
</dbReference>
<accession>A0ABT4RNY4</accession>
<keyword evidence="2 10" id="KW-0723">Serine/threonine-protein kinase</keyword>